<feature type="domain" description="Spermatogenesis-associated protein 20-like TRX" evidence="1">
    <location>
        <begin position="7"/>
        <end position="168"/>
    </location>
</feature>
<dbReference type="Gene3D" id="3.40.30.10">
    <property type="entry name" value="Glutaredoxin"/>
    <property type="match status" value="1"/>
</dbReference>
<accession>A0ABW9XLQ9</accession>
<dbReference type="InterPro" id="IPR036249">
    <property type="entry name" value="Thioredoxin-like_sf"/>
</dbReference>
<evidence type="ECO:0000313" key="3">
    <source>
        <dbReference type="Proteomes" id="UP000665561"/>
    </source>
</evidence>
<organism evidence="2 3">
    <name type="scientific">Paenibacillus glycinis</name>
    <dbReference type="NCBI Taxonomy" id="2697035"/>
    <lineage>
        <taxon>Bacteria</taxon>
        <taxon>Bacillati</taxon>
        <taxon>Bacillota</taxon>
        <taxon>Bacilli</taxon>
        <taxon>Bacillales</taxon>
        <taxon>Paenibacillaceae</taxon>
        <taxon>Paenibacillus</taxon>
    </lineage>
</organism>
<sequence length="435" mass="48782">MATNRKPNRLSAEKSPYLLQHAHNPVDWHLWGEEAFDKAKRDDKTAFLSIGYGTCHACHVMERESFADEEVAELLNRAFVAILVDREERPDLDHLFMAVCQAMTGQGGWPLTLLLTPDKKPFFAGTYFPKERQMGRYGLMDILGQMAVRWRDDIGDVLVIGGQVMEQLNEPMLARQPGEWDISLAGQAYDRLERLFDQVNGGFGGAPKFPNPHQLSFLMAYSRRFDEPLAQYMAEMTLAGMARGGIHDHIGFGFARYSADAEWRVPHFEKMLYDNALLAMAYLEACQLTNQPVYRTTAERIFAYVPREMTDAEGGFYAAEDADSEGEEGRYYVWSPEEIIDAAGVGPGERYWRVYNVTDAGNFHGASVPNLIEADLDRLAAEFDMAPDALATSSSARERCSSRRAESASRPSRTIKFACEATASSADELARLLHG</sequence>
<dbReference type="RefSeq" id="WP_161742036.1">
    <property type="nucleotide sequence ID" value="NZ_JAAAMV010000002.1"/>
</dbReference>
<evidence type="ECO:0000259" key="1">
    <source>
        <dbReference type="Pfam" id="PF03190"/>
    </source>
</evidence>
<dbReference type="InterPro" id="IPR008928">
    <property type="entry name" value="6-hairpin_glycosidase_sf"/>
</dbReference>
<keyword evidence="3" id="KW-1185">Reference proteome</keyword>
<dbReference type="Gene3D" id="1.50.10.10">
    <property type="match status" value="1"/>
</dbReference>
<reference evidence="2 3" key="1">
    <citation type="submission" date="2020-01" db="EMBL/GenBank/DDBJ databases">
        <title>Paenibacillus soybeanensis sp. nov. isolated from the nodules of soybean (Glycine max(L.) Merr).</title>
        <authorList>
            <person name="Wang H."/>
        </authorList>
    </citation>
    <scope>NUCLEOTIDE SEQUENCE [LARGE SCALE GENOMIC DNA]</scope>
    <source>
        <strain evidence="2 3">T1</strain>
    </source>
</reference>
<dbReference type="PANTHER" id="PTHR42899:SF1">
    <property type="entry name" value="SPERMATOGENESIS-ASSOCIATED PROTEIN 20"/>
    <property type="match status" value="1"/>
</dbReference>
<dbReference type="InterPro" id="IPR012341">
    <property type="entry name" value="6hp_glycosidase-like_sf"/>
</dbReference>
<dbReference type="InterPro" id="IPR024705">
    <property type="entry name" value="Ssp411"/>
</dbReference>
<dbReference type="SUPFAM" id="SSF48208">
    <property type="entry name" value="Six-hairpin glycosidases"/>
    <property type="match status" value="1"/>
</dbReference>
<dbReference type="SUPFAM" id="SSF52833">
    <property type="entry name" value="Thioredoxin-like"/>
    <property type="match status" value="1"/>
</dbReference>
<dbReference type="CDD" id="cd02955">
    <property type="entry name" value="SSP411"/>
    <property type="match status" value="1"/>
</dbReference>
<dbReference type="InterPro" id="IPR004879">
    <property type="entry name" value="Ssp411-like_TRX"/>
</dbReference>
<dbReference type="Pfam" id="PF03190">
    <property type="entry name" value="Thioredox_DsbH"/>
    <property type="match status" value="1"/>
</dbReference>
<dbReference type="EMBL" id="JAAAMV010000002">
    <property type="protein sequence ID" value="NBD23522.1"/>
    <property type="molecule type" value="Genomic_DNA"/>
</dbReference>
<comment type="caution">
    <text evidence="2">The sequence shown here is derived from an EMBL/GenBank/DDBJ whole genome shotgun (WGS) entry which is preliminary data.</text>
</comment>
<proteinExistence type="predicted"/>
<name>A0ABW9XLQ9_9BACL</name>
<gene>
    <name evidence="2" type="ORF">GT019_06520</name>
</gene>
<dbReference type="Proteomes" id="UP000665561">
    <property type="component" value="Unassembled WGS sequence"/>
</dbReference>
<protein>
    <submittedName>
        <fullName evidence="2">DUF255 domain-containing protein</fullName>
    </submittedName>
</protein>
<evidence type="ECO:0000313" key="2">
    <source>
        <dbReference type="EMBL" id="NBD23522.1"/>
    </source>
</evidence>
<dbReference type="PANTHER" id="PTHR42899">
    <property type="entry name" value="SPERMATOGENESIS-ASSOCIATED PROTEIN 20"/>
    <property type="match status" value="1"/>
</dbReference>